<dbReference type="KEGG" id="fmr:Fuma_04708"/>
<keyword evidence="3" id="KW-1185">Reference proteome</keyword>
<dbReference type="AlphaFoldDB" id="A0A1P8WLX6"/>
<dbReference type="RefSeq" id="WP_077026273.1">
    <property type="nucleotide sequence ID" value="NZ_CP017641.1"/>
</dbReference>
<evidence type="ECO:0000313" key="3">
    <source>
        <dbReference type="Proteomes" id="UP000187735"/>
    </source>
</evidence>
<feature type="transmembrane region" description="Helical" evidence="1">
    <location>
        <begin position="198"/>
        <end position="216"/>
    </location>
</feature>
<keyword evidence="1" id="KW-1133">Transmembrane helix</keyword>
<sequence>MPFTFNDLAYGFAVPAVVSAVVLLVFCRMLSEKVSRATAAPLALTAGFLTGYWLLELGPYIPEVYREWLPYTVLAAGVASAIPQRHLPMRIAIAAAVAGFAAWQLVPGWEHLEPSAATHRIAWLVLVIPVLLALEPSTQHTPSWLVSVVLGMTMVAASVVLLLSGSLLFCQVAGCGAGALVGMGLLTACKRHDQTFEGLALPFTILLAGILLIGRVESFSEVPLISYLLLPAAPLMLCIFVTGPLSRFSGFKALALPLILPGVVCAVAVIAAVVAEYGPAE</sequence>
<accession>A0A1P8WLX6</accession>
<feature type="transmembrane region" description="Helical" evidence="1">
    <location>
        <begin position="144"/>
        <end position="162"/>
    </location>
</feature>
<keyword evidence="1" id="KW-0812">Transmembrane</keyword>
<dbReference type="Proteomes" id="UP000187735">
    <property type="component" value="Chromosome"/>
</dbReference>
<reference evidence="2 3" key="1">
    <citation type="journal article" date="2016" name="Front. Microbiol.">
        <title>Fuerstia marisgermanicae gen. nov., sp. nov., an Unusual Member of the Phylum Planctomycetes from the German Wadden Sea.</title>
        <authorList>
            <person name="Kohn T."/>
            <person name="Heuer A."/>
            <person name="Jogler M."/>
            <person name="Vollmers J."/>
            <person name="Boedeker C."/>
            <person name="Bunk B."/>
            <person name="Rast P."/>
            <person name="Borchert D."/>
            <person name="Glockner I."/>
            <person name="Freese H.M."/>
            <person name="Klenk H.P."/>
            <person name="Overmann J."/>
            <person name="Kaster A.K."/>
            <person name="Rohde M."/>
            <person name="Wiegand S."/>
            <person name="Jogler C."/>
        </authorList>
    </citation>
    <scope>NUCLEOTIDE SEQUENCE [LARGE SCALE GENOMIC DNA]</scope>
    <source>
        <strain evidence="2 3">NH11</strain>
    </source>
</reference>
<dbReference type="STRING" id="1891926.Fuma_04708"/>
<organism evidence="2 3">
    <name type="scientific">Fuerstiella marisgermanici</name>
    <dbReference type="NCBI Taxonomy" id="1891926"/>
    <lineage>
        <taxon>Bacteria</taxon>
        <taxon>Pseudomonadati</taxon>
        <taxon>Planctomycetota</taxon>
        <taxon>Planctomycetia</taxon>
        <taxon>Planctomycetales</taxon>
        <taxon>Planctomycetaceae</taxon>
        <taxon>Fuerstiella</taxon>
    </lineage>
</organism>
<feature type="transmembrane region" description="Helical" evidence="1">
    <location>
        <begin position="12"/>
        <end position="30"/>
    </location>
</feature>
<feature type="transmembrane region" description="Helical" evidence="1">
    <location>
        <begin position="91"/>
        <end position="109"/>
    </location>
</feature>
<feature type="transmembrane region" description="Helical" evidence="1">
    <location>
        <begin position="121"/>
        <end position="137"/>
    </location>
</feature>
<feature type="transmembrane region" description="Helical" evidence="1">
    <location>
        <begin position="254"/>
        <end position="275"/>
    </location>
</feature>
<keyword evidence="1" id="KW-0472">Membrane</keyword>
<name>A0A1P8WLX6_9PLAN</name>
<evidence type="ECO:0000313" key="2">
    <source>
        <dbReference type="EMBL" id="APZ95056.1"/>
    </source>
</evidence>
<dbReference type="EMBL" id="CP017641">
    <property type="protein sequence ID" value="APZ95056.1"/>
    <property type="molecule type" value="Genomic_DNA"/>
</dbReference>
<evidence type="ECO:0000256" key="1">
    <source>
        <dbReference type="SAM" id="Phobius"/>
    </source>
</evidence>
<dbReference type="OrthoDB" id="263204at2"/>
<feature type="transmembrane region" description="Helical" evidence="1">
    <location>
        <begin position="222"/>
        <end position="242"/>
    </location>
</feature>
<gene>
    <name evidence="2" type="ORF">Fuma_04708</name>
</gene>
<feature type="transmembrane region" description="Helical" evidence="1">
    <location>
        <begin position="168"/>
        <end position="186"/>
    </location>
</feature>
<proteinExistence type="predicted"/>
<protein>
    <submittedName>
        <fullName evidence="2">Uncharacterized protein</fullName>
    </submittedName>
</protein>